<evidence type="ECO:0000313" key="2">
    <source>
        <dbReference type="Proteomes" id="UP000798662"/>
    </source>
</evidence>
<dbReference type="EMBL" id="CM020618">
    <property type="protein sequence ID" value="KAK1859432.1"/>
    <property type="molecule type" value="Genomic_DNA"/>
</dbReference>
<accession>A0ACC3BNN2</accession>
<gene>
    <name evidence="1" type="ORF">I4F81_002028</name>
</gene>
<organism evidence="1 2">
    <name type="scientific">Pyropia yezoensis</name>
    <name type="common">Susabi-nori</name>
    <name type="synonym">Porphyra yezoensis</name>
    <dbReference type="NCBI Taxonomy" id="2788"/>
    <lineage>
        <taxon>Eukaryota</taxon>
        <taxon>Rhodophyta</taxon>
        <taxon>Bangiophyceae</taxon>
        <taxon>Bangiales</taxon>
        <taxon>Bangiaceae</taxon>
        <taxon>Pyropia</taxon>
    </lineage>
</organism>
<comment type="caution">
    <text evidence="1">The sequence shown here is derived from an EMBL/GenBank/DDBJ whole genome shotgun (WGS) entry which is preliminary data.</text>
</comment>
<proteinExistence type="predicted"/>
<evidence type="ECO:0000313" key="1">
    <source>
        <dbReference type="EMBL" id="KAK1859432.1"/>
    </source>
</evidence>
<name>A0ACC3BNN2_PYRYE</name>
<sequence>MGEKRRKADAADGGSSSKKKKHRSADTPAAATPDAAKVAAKEAAAPAAVADVPVVPVLSPIASPLAGKKLTKRLYKLVAASAKGRTLRRGIKEVVKAVRKNQKGVCIIAGDVAPLDVICHLPLLCEDAAVPYIFTPRKEDLGAASRTKRPTSVVLVTAGKDKALAEEVREELKACAAEVAGLRTAVST</sequence>
<dbReference type="Proteomes" id="UP000798662">
    <property type="component" value="Chromosome 1"/>
</dbReference>
<protein>
    <submittedName>
        <fullName evidence="1">Uncharacterized protein</fullName>
    </submittedName>
</protein>
<reference evidence="1" key="1">
    <citation type="submission" date="2019-11" db="EMBL/GenBank/DDBJ databases">
        <title>Nori genome reveals adaptations in red seaweeds to the harsh intertidal environment.</title>
        <authorList>
            <person name="Wang D."/>
            <person name="Mao Y."/>
        </authorList>
    </citation>
    <scope>NUCLEOTIDE SEQUENCE</scope>
    <source>
        <tissue evidence="1">Gametophyte</tissue>
    </source>
</reference>
<keyword evidence="2" id="KW-1185">Reference proteome</keyword>